<protein>
    <submittedName>
        <fullName evidence="1">DUF1569 domain-containing protein</fullName>
    </submittedName>
</protein>
<dbReference type="EMBL" id="JBHTJR010000042">
    <property type="protein sequence ID" value="MFD0992950.1"/>
    <property type="molecule type" value="Genomic_DNA"/>
</dbReference>
<comment type="caution">
    <text evidence="1">The sequence shown here is derived from an EMBL/GenBank/DDBJ whole genome shotgun (WGS) entry which is preliminary data.</text>
</comment>
<proteinExistence type="predicted"/>
<dbReference type="InterPro" id="IPR011463">
    <property type="entry name" value="DUF1569"/>
</dbReference>
<sequence length="152" mass="17756">MKIKNIFSLEVTDQIIARILSLQPTTTPQWGTMNVSQMLAHCSVAYEMVYTDMHPKPNPFVKFIIKLVAKKAVVSDKPFSKNGRTAPQFLIVNERDFEKEKQRLISYIRKTQELGADFFENKESHSFGKLSSKEWNTMFYKHMDHHLRQFGV</sequence>
<dbReference type="InterPro" id="IPR034660">
    <property type="entry name" value="DinB/YfiT-like"/>
</dbReference>
<gene>
    <name evidence="1" type="ORF">ACFQ1U_07015</name>
</gene>
<dbReference type="RefSeq" id="WP_386106736.1">
    <property type="nucleotide sequence ID" value="NZ_JBHTJR010000042.1"/>
</dbReference>
<organism evidence="1 2">
    <name type="scientific">Tenacibaculum geojense</name>
    <dbReference type="NCBI Taxonomy" id="915352"/>
    <lineage>
        <taxon>Bacteria</taxon>
        <taxon>Pseudomonadati</taxon>
        <taxon>Bacteroidota</taxon>
        <taxon>Flavobacteriia</taxon>
        <taxon>Flavobacteriales</taxon>
        <taxon>Flavobacteriaceae</taxon>
        <taxon>Tenacibaculum</taxon>
    </lineage>
</organism>
<name>A0ABW3JS19_9FLAO</name>
<accession>A0ABW3JS19</accession>
<evidence type="ECO:0000313" key="2">
    <source>
        <dbReference type="Proteomes" id="UP001597062"/>
    </source>
</evidence>
<reference evidence="2" key="1">
    <citation type="journal article" date="2019" name="Int. J. Syst. Evol. Microbiol.">
        <title>The Global Catalogue of Microorganisms (GCM) 10K type strain sequencing project: providing services to taxonomists for standard genome sequencing and annotation.</title>
        <authorList>
            <consortium name="The Broad Institute Genomics Platform"/>
            <consortium name="The Broad Institute Genome Sequencing Center for Infectious Disease"/>
            <person name="Wu L."/>
            <person name="Ma J."/>
        </authorList>
    </citation>
    <scope>NUCLEOTIDE SEQUENCE [LARGE SCALE GENOMIC DNA]</scope>
    <source>
        <strain evidence="2">CCUG 60527</strain>
    </source>
</reference>
<evidence type="ECO:0000313" key="1">
    <source>
        <dbReference type="EMBL" id="MFD0992950.1"/>
    </source>
</evidence>
<dbReference type="Pfam" id="PF07606">
    <property type="entry name" value="DUF1569"/>
    <property type="match status" value="1"/>
</dbReference>
<dbReference type="Gene3D" id="1.20.120.450">
    <property type="entry name" value="dinb family like domain"/>
    <property type="match status" value="1"/>
</dbReference>
<keyword evidence="2" id="KW-1185">Reference proteome</keyword>
<dbReference type="Proteomes" id="UP001597062">
    <property type="component" value="Unassembled WGS sequence"/>
</dbReference>